<feature type="region of interest" description="Disordered" evidence="1">
    <location>
        <begin position="110"/>
        <end position="143"/>
    </location>
</feature>
<feature type="region of interest" description="Disordered" evidence="1">
    <location>
        <begin position="215"/>
        <end position="267"/>
    </location>
</feature>
<feature type="compositionally biased region" description="Polar residues" evidence="1">
    <location>
        <begin position="256"/>
        <end position="267"/>
    </location>
</feature>
<dbReference type="EMBL" id="JAGDFL010000030">
    <property type="protein sequence ID" value="KAG7400455.1"/>
    <property type="molecule type" value="Genomic_DNA"/>
</dbReference>
<evidence type="ECO:0000313" key="2">
    <source>
        <dbReference type="EMBL" id="KAG7400455.1"/>
    </source>
</evidence>
<name>A0A8T1X3C8_9STRA</name>
<feature type="compositionally biased region" description="Basic and acidic residues" evidence="1">
    <location>
        <begin position="228"/>
        <end position="246"/>
    </location>
</feature>
<comment type="caution">
    <text evidence="2">The sequence shown here is derived from an EMBL/GenBank/DDBJ whole genome shotgun (WGS) entry which is preliminary data.</text>
</comment>
<gene>
    <name evidence="2" type="ORF">PHYBOEH_005830</name>
</gene>
<feature type="compositionally biased region" description="Acidic residues" evidence="1">
    <location>
        <begin position="111"/>
        <end position="127"/>
    </location>
</feature>
<organism evidence="2 3">
    <name type="scientific">Phytophthora boehmeriae</name>
    <dbReference type="NCBI Taxonomy" id="109152"/>
    <lineage>
        <taxon>Eukaryota</taxon>
        <taxon>Sar</taxon>
        <taxon>Stramenopiles</taxon>
        <taxon>Oomycota</taxon>
        <taxon>Peronosporomycetes</taxon>
        <taxon>Peronosporales</taxon>
        <taxon>Peronosporaceae</taxon>
        <taxon>Phytophthora</taxon>
    </lineage>
</organism>
<accession>A0A8T1X3C8</accession>
<keyword evidence="3" id="KW-1185">Reference proteome</keyword>
<proteinExistence type="predicted"/>
<protein>
    <submittedName>
        <fullName evidence="2">Uncharacterized protein</fullName>
    </submittedName>
</protein>
<sequence>MLDVCAHMQQLLQQAEVKGERPADLSFLPLSLSVACLLQQLPAGLAPPAGRDSLSFLQVDRLPQEELERRLASQLLEDPLCAFSFLCSVVRTTEDTTQSVVQAVVDALPSMEEEEDDDADEEEDIQEQDTRHVMPPVDNSRTTVSAAVHQRPIVSKDDKKPQTVAVASRATDPAGIMRRAVSRDVGDGSAVLEIMNKYPADERIQSHGVRALKGVIRNSAASTEDPEDDRKPAPHELRLRKQHGLDESDESEDTKPVSQSQQPDASSRTAIQMVIDKMKQFPESLALQQDGLLSLAEFAHQAEEHIAVITSSGGIISIVDAMASLPDDVSANMAGLSVLAHPKIAGTSK</sequence>
<evidence type="ECO:0000256" key="1">
    <source>
        <dbReference type="SAM" id="MobiDB-lite"/>
    </source>
</evidence>
<dbReference type="AlphaFoldDB" id="A0A8T1X3C8"/>
<dbReference type="Proteomes" id="UP000693981">
    <property type="component" value="Unassembled WGS sequence"/>
</dbReference>
<reference evidence="2" key="1">
    <citation type="submission" date="2021-02" db="EMBL/GenBank/DDBJ databases">
        <authorList>
            <person name="Palmer J.M."/>
        </authorList>
    </citation>
    <scope>NUCLEOTIDE SEQUENCE</scope>
    <source>
        <strain evidence="2">SCRP23</strain>
    </source>
</reference>
<dbReference type="OrthoDB" id="127674at2759"/>
<evidence type="ECO:0000313" key="3">
    <source>
        <dbReference type="Proteomes" id="UP000693981"/>
    </source>
</evidence>